<reference evidence="1 2" key="1">
    <citation type="submission" date="2016-10" db="EMBL/GenBank/DDBJ databases">
        <title>Genome sequence of a sulfur-reducing bacterium Desulfurobacterium indicum K6013.</title>
        <authorList>
            <person name="Cao J."/>
            <person name="Shao Z."/>
            <person name="Alain K."/>
            <person name="Jebbar M."/>
        </authorList>
    </citation>
    <scope>NUCLEOTIDE SEQUENCE [LARGE SCALE GENOMIC DNA]</scope>
    <source>
        <strain evidence="1 2">K6013</strain>
    </source>
</reference>
<proteinExistence type="predicted"/>
<dbReference type="STRING" id="1914305.BLW93_03205"/>
<evidence type="ECO:0000313" key="1">
    <source>
        <dbReference type="EMBL" id="OMH40811.1"/>
    </source>
</evidence>
<dbReference type="OrthoDB" id="14577at2"/>
<sequence>MDRSFSEYAREIIKYISETFPYLHFKGSDDQKIIKRWYHLRIPDKFVMKCVTEMQEDSPKTLKELGKRVEKLFKLEKKKERKEKKQLYKEGPLTTSERLQCLYDILQDVLLSLPVDNVLILEKLREISELDDELIEEQLEIFEDDFFAFLLNNLPDKDEILKKVTAKLERYRFYWDEKIYKITYKALVKKTLRERYEIPEFTIVVVD</sequence>
<dbReference type="AlphaFoldDB" id="A0A1R1MLX9"/>
<name>A0A1R1MLX9_9BACT</name>
<comment type="caution">
    <text evidence="1">The sequence shown here is derived from an EMBL/GenBank/DDBJ whole genome shotgun (WGS) entry which is preliminary data.</text>
</comment>
<evidence type="ECO:0000313" key="2">
    <source>
        <dbReference type="Proteomes" id="UP000187408"/>
    </source>
</evidence>
<dbReference type="Proteomes" id="UP000187408">
    <property type="component" value="Unassembled WGS sequence"/>
</dbReference>
<keyword evidence="2" id="KW-1185">Reference proteome</keyword>
<organism evidence="1 2">
    <name type="scientific">Desulfurobacterium indicum</name>
    <dbReference type="NCBI Taxonomy" id="1914305"/>
    <lineage>
        <taxon>Bacteria</taxon>
        <taxon>Pseudomonadati</taxon>
        <taxon>Aquificota</taxon>
        <taxon>Aquificia</taxon>
        <taxon>Desulfurobacteriales</taxon>
        <taxon>Desulfurobacteriaceae</taxon>
        <taxon>Desulfurobacterium</taxon>
    </lineage>
</organism>
<protein>
    <submittedName>
        <fullName evidence="1">Uncharacterized protein</fullName>
    </submittedName>
</protein>
<dbReference type="EMBL" id="MOEN01000008">
    <property type="protein sequence ID" value="OMH40811.1"/>
    <property type="molecule type" value="Genomic_DNA"/>
</dbReference>
<gene>
    <name evidence="1" type="ORF">BLW93_03205</name>
</gene>
<accession>A0A1R1MLX9</accession>
<dbReference type="RefSeq" id="WP_076712674.1">
    <property type="nucleotide sequence ID" value="NZ_MOEN01000008.1"/>
</dbReference>